<keyword evidence="3" id="KW-1185">Reference proteome</keyword>
<accession>A0ABD4T6F0</accession>
<evidence type="ECO:0000256" key="1">
    <source>
        <dbReference type="SAM" id="MobiDB-lite"/>
    </source>
</evidence>
<reference evidence="2 3" key="1">
    <citation type="journal article" date="2015" name="Genome Announc.">
        <title>Draft Genome Sequence of Filamentous Marine Cyanobacterium Lyngbya confervoides Strain BDU141951.</title>
        <authorList>
            <person name="Chandrababunaidu M.M."/>
            <person name="Sen D."/>
            <person name="Tripathy S."/>
        </authorList>
    </citation>
    <scope>NUCLEOTIDE SEQUENCE [LARGE SCALE GENOMIC DNA]</scope>
    <source>
        <strain evidence="2 3">BDU141951</strain>
    </source>
</reference>
<evidence type="ECO:0000313" key="2">
    <source>
        <dbReference type="EMBL" id="MCM1983815.1"/>
    </source>
</evidence>
<comment type="caution">
    <text evidence="2">The sequence shown here is derived from an EMBL/GenBank/DDBJ whole genome shotgun (WGS) entry which is preliminary data.</text>
</comment>
<sequence>MHLDSYLRSYLEIPVVLGVALCQDKKPKYLFLDNQLNSCSEKIRLMGRLKEILLTTDKISVDGDPVEMPISNYYLYLYPLDEKHDFLTLVLHENNVIKSFRAKQLQRKLREDIALSLQYFQELSTKRSILGQHVGTETRERIASDKSNGKSNGKSNERDSDFTQENLSIDEVLTALNDLSRFVARYLGTKITSNYWNLAKPEDKYLSSFTIRYSAEISYSGQPSDSINPLGILALRKWTQSFMKLCYGVVNDMPERFEKEGINEKYRKIISIYTSDYLHGEGAVTGQEESLFGDLLI</sequence>
<name>A0ABD4T6F0_9CYAN</name>
<gene>
    <name evidence="2" type="ORF">QQ91_0013415</name>
</gene>
<dbReference type="RefSeq" id="WP_166275392.1">
    <property type="nucleotide sequence ID" value="NZ_JTHE03000079.1"/>
</dbReference>
<feature type="region of interest" description="Disordered" evidence="1">
    <location>
        <begin position="136"/>
        <end position="161"/>
    </location>
</feature>
<dbReference type="AlphaFoldDB" id="A0ABD4T6F0"/>
<organism evidence="2 3">
    <name type="scientific">Lyngbya confervoides BDU141951</name>
    <dbReference type="NCBI Taxonomy" id="1574623"/>
    <lineage>
        <taxon>Bacteria</taxon>
        <taxon>Bacillati</taxon>
        <taxon>Cyanobacteriota</taxon>
        <taxon>Cyanophyceae</taxon>
        <taxon>Oscillatoriophycideae</taxon>
        <taxon>Oscillatoriales</taxon>
        <taxon>Microcoleaceae</taxon>
        <taxon>Lyngbya</taxon>
    </lineage>
</organism>
<dbReference type="EMBL" id="JTHE03000079">
    <property type="protein sequence ID" value="MCM1983815.1"/>
    <property type="molecule type" value="Genomic_DNA"/>
</dbReference>
<proteinExistence type="predicted"/>
<evidence type="ECO:0000313" key="3">
    <source>
        <dbReference type="Proteomes" id="UP000031561"/>
    </source>
</evidence>
<feature type="compositionally biased region" description="Basic and acidic residues" evidence="1">
    <location>
        <begin position="136"/>
        <end position="148"/>
    </location>
</feature>
<dbReference type="Proteomes" id="UP000031561">
    <property type="component" value="Unassembled WGS sequence"/>
</dbReference>
<protein>
    <submittedName>
        <fullName evidence="2">Uncharacterized protein</fullName>
    </submittedName>
</protein>